<evidence type="ECO:0000313" key="2">
    <source>
        <dbReference type="Proteomes" id="UP000467700"/>
    </source>
</evidence>
<reference evidence="1 2" key="1">
    <citation type="submission" date="2020-01" db="EMBL/GenBank/DDBJ databases">
        <authorList>
            <person name="Gupta K D."/>
        </authorList>
    </citation>
    <scope>NUCLEOTIDE SEQUENCE [LARGE SCALE GENOMIC DNA]</scope>
</reference>
<dbReference type="AlphaFoldDB" id="A0A8S0WSW9"/>
<comment type="caution">
    <text evidence="1">The sequence shown here is derived from an EMBL/GenBank/DDBJ whole genome shotgun (WGS) entry which is preliminary data.</text>
</comment>
<dbReference type="EMBL" id="CACVBS010000089">
    <property type="protein sequence ID" value="CAA7270287.1"/>
    <property type="molecule type" value="Genomic_DNA"/>
</dbReference>
<protein>
    <submittedName>
        <fullName evidence="1">Uncharacterized protein</fullName>
    </submittedName>
</protein>
<proteinExistence type="predicted"/>
<sequence>MATDVVRRPSGAELYRLLPSFFYAGGRGEITQKATRSVNQLPLHSLTNWFIGSLSSEMLLEERTNLDCNLPPIRSSWTLVLPALDRITRRQTRNVPPNQLESTKIATKASICRRGTWANHDYTSVL</sequence>
<keyword evidence="2" id="KW-1185">Reference proteome</keyword>
<name>A0A8S0WSW9_CYCAE</name>
<organism evidence="1 2">
    <name type="scientific">Cyclocybe aegerita</name>
    <name type="common">Black poplar mushroom</name>
    <name type="synonym">Agrocybe aegerita</name>
    <dbReference type="NCBI Taxonomy" id="1973307"/>
    <lineage>
        <taxon>Eukaryota</taxon>
        <taxon>Fungi</taxon>
        <taxon>Dikarya</taxon>
        <taxon>Basidiomycota</taxon>
        <taxon>Agaricomycotina</taxon>
        <taxon>Agaricomycetes</taxon>
        <taxon>Agaricomycetidae</taxon>
        <taxon>Agaricales</taxon>
        <taxon>Agaricineae</taxon>
        <taxon>Bolbitiaceae</taxon>
        <taxon>Cyclocybe</taxon>
    </lineage>
</organism>
<gene>
    <name evidence="1" type="ORF">AAE3_LOCUS12515</name>
</gene>
<evidence type="ECO:0000313" key="1">
    <source>
        <dbReference type="EMBL" id="CAA7270287.1"/>
    </source>
</evidence>
<dbReference type="Proteomes" id="UP000467700">
    <property type="component" value="Unassembled WGS sequence"/>
</dbReference>
<accession>A0A8S0WSW9</accession>